<reference evidence="3 5" key="1">
    <citation type="journal article" date="2016" name="Genome Announc.">
        <title>Draft Genome Sequences of Five Rapidly Growing Mycobacterium Species, M. thermoresistibile, M. fortuitum subsp. acetamidolyticum, M. canariasense, M. brisbanense, and M. novocastrense.</title>
        <authorList>
            <person name="Katahira K."/>
            <person name="Ogura Y."/>
            <person name="Gotoh Y."/>
            <person name="Hayashi T."/>
        </authorList>
    </citation>
    <scope>NUCLEOTIDE SEQUENCE [LARGE SCALE GENOMIC DNA]</scope>
    <source>
        <strain evidence="3 5">JCM18114</strain>
    </source>
</reference>
<evidence type="ECO:0008006" key="7">
    <source>
        <dbReference type="Google" id="ProtNLM"/>
    </source>
</evidence>
<comment type="caution">
    <text evidence="4">The sequence shown here is derived from an EMBL/GenBank/DDBJ whole genome shotgun (WGS) entry which is preliminary data.</text>
</comment>
<evidence type="ECO:0000256" key="2">
    <source>
        <dbReference type="SAM" id="SignalP"/>
    </source>
</evidence>
<keyword evidence="2" id="KW-0732">Signal</keyword>
<protein>
    <recommendedName>
        <fullName evidence="7">Intersectin-EH binding protein Ibp1</fullName>
    </recommendedName>
</protein>
<evidence type="ECO:0000313" key="5">
    <source>
        <dbReference type="Proteomes" id="UP000069773"/>
    </source>
</evidence>
<evidence type="ECO:0000256" key="1">
    <source>
        <dbReference type="SAM" id="MobiDB-lite"/>
    </source>
</evidence>
<gene>
    <name evidence="4" type="ORF">H7I77_03855</name>
    <name evidence="3" type="ORF">RMCN_1283</name>
</gene>
<feature type="signal peptide" evidence="2">
    <location>
        <begin position="1"/>
        <end position="30"/>
    </location>
</feature>
<sequence>MSTVRKIRIGGRLTIAGAFAIAVAAAPLTAAFVATSPSPPSQLAACPPGEDSDLYSGHCVPYLVPNTASAVNNACPPGVSGAECTGSTGNQVPPHAPPGPSPELQELEDVVTPGY</sequence>
<dbReference type="Proteomes" id="UP001207528">
    <property type="component" value="Unassembled WGS sequence"/>
</dbReference>
<dbReference type="Proteomes" id="UP000069773">
    <property type="component" value="Unassembled WGS sequence"/>
</dbReference>
<evidence type="ECO:0000313" key="6">
    <source>
        <dbReference type="Proteomes" id="UP001207528"/>
    </source>
</evidence>
<evidence type="ECO:0000313" key="3">
    <source>
        <dbReference type="EMBL" id="GAT08150.1"/>
    </source>
</evidence>
<feature type="region of interest" description="Disordered" evidence="1">
    <location>
        <begin position="80"/>
        <end position="115"/>
    </location>
</feature>
<evidence type="ECO:0000313" key="4">
    <source>
        <dbReference type="EMBL" id="MCV7022487.1"/>
    </source>
</evidence>
<reference evidence="4" key="2">
    <citation type="submission" date="2020-07" db="EMBL/GenBank/DDBJ databases">
        <authorList>
            <person name="Pettersson B.M.F."/>
            <person name="Behra P.R.K."/>
            <person name="Ramesh M."/>
            <person name="Das S."/>
            <person name="Dasgupta S."/>
            <person name="Kirsebom L.A."/>
        </authorList>
    </citation>
    <scope>NUCLEOTIDE SEQUENCE</scope>
    <source>
        <strain evidence="4">DSM 44203</strain>
    </source>
</reference>
<organism evidence="4 6">
    <name type="scientific">Mycolicibacterium novocastrense</name>
    <name type="common">Mycobacterium novocastrense</name>
    <dbReference type="NCBI Taxonomy" id="59813"/>
    <lineage>
        <taxon>Bacteria</taxon>
        <taxon>Bacillati</taxon>
        <taxon>Actinomycetota</taxon>
        <taxon>Actinomycetes</taxon>
        <taxon>Mycobacteriales</taxon>
        <taxon>Mycobacteriaceae</taxon>
        <taxon>Mycolicibacterium</taxon>
    </lineage>
</organism>
<proteinExistence type="predicted"/>
<dbReference type="AlphaFoldDB" id="A0AAW5SFI4"/>
<keyword evidence="5" id="KW-1185">Reference proteome</keyword>
<feature type="chain" id="PRO_5043812177" description="Intersectin-EH binding protein Ibp1" evidence="2">
    <location>
        <begin position="31"/>
        <end position="115"/>
    </location>
</feature>
<dbReference type="EMBL" id="JACKTI010000019">
    <property type="protein sequence ID" value="MCV7022487.1"/>
    <property type="molecule type" value="Genomic_DNA"/>
</dbReference>
<name>A0AAW5SFI4_MYCNV</name>
<accession>A0AAW5SFI4</accession>
<dbReference type="EMBL" id="BCTA01000021">
    <property type="protein sequence ID" value="GAT08150.1"/>
    <property type="molecule type" value="Genomic_DNA"/>
</dbReference>
<reference evidence="4" key="3">
    <citation type="journal article" date="2022" name="BMC Genomics">
        <title>Comparative genome analysis of mycobacteria focusing on tRNA and non-coding RNA.</title>
        <authorList>
            <person name="Behra P.R.K."/>
            <person name="Pettersson B.M.F."/>
            <person name="Ramesh M."/>
            <person name="Das S."/>
            <person name="Dasgupta S."/>
            <person name="Kirsebom L.A."/>
        </authorList>
    </citation>
    <scope>NUCLEOTIDE SEQUENCE</scope>
    <source>
        <strain evidence="4">DSM 44203</strain>
    </source>
</reference>